<evidence type="ECO:0000256" key="1">
    <source>
        <dbReference type="SAM" id="Phobius"/>
    </source>
</evidence>
<feature type="transmembrane region" description="Helical" evidence="1">
    <location>
        <begin position="359"/>
        <end position="377"/>
    </location>
</feature>
<accession>A0A117M0L2</accession>
<feature type="transmembrane region" description="Helical" evidence="1">
    <location>
        <begin position="42"/>
        <end position="70"/>
    </location>
</feature>
<keyword evidence="1" id="KW-0472">Membrane</keyword>
<feature type="transmembrane region" description="Helical" evidence="1">
    <location>
        <begin position="406"/>
        <end position="426"/>
    </location>
</feature>
<comment type="caution">
    <text evidence="2">The sequence shown here is derived from an EMBL/GenBank/DDBJ whole genome shotgun (WGS) entry which is preliminary data.</text>
</comment>
<feature type="transmembrane region" description="Helical" evidence="1">
    <location>
        <begin position="129"/>
        <end position="158"/>
    </location>
</feature>
<protein>
    <submittedName>
        <fullName evidence="2">Transmembrane protein</fullName>
    </submittedName>
</protein>
<dbReference type="AlphaFoldDB" id="A0A117M0L2"/>
<feature type="transmembrane region" description="Helical" evidence="1">
    <location>
        <begin position="330"/>
        <end position="347"/>
    </location>
</feature>
<feature type="transmembrane region" description="Helical" evidence="1">
    <location>
        <begin position="274"/>
        <end position="294"/>
    </location>
</feature>
<evidence type="ECO:0000313" key="2">
    <source>
        <dbReference type="EMBL" id="KUK77632.1"/>
    </source>
</evidence>
<reference evidence="3" key="1">
    <citation type="journal article" date="2015" name="MBio">
        <title>Genome-Resolved Metagenomic Analysis Reveals Roles for Candidate Phyla and Other Microbial Community Members in Biogeochemical Transformations in Oil Reservoirs.</title>
        <authorList>
            <person name="Hu P."/>
            <person name="Tom L."/>
            <person name="Singh A."/>
            <person name="Thomas B.C."/>
            <person name="Baker B.J."/>
            <person name="Piceno Y.M."/>
            <person name="Andersen G.L."/>
            <person name="Banfield J.F."/>
        </authorList>
    </citation>
    <scope>NUCLEOTIDE SEQUENCE [LARGE SCALE GENOMIC DNA]</scope>
</reference>
<proteinExistence type="predicted"/>
<keyword evidence="1 2" id="KW-0812">Transmembrane</keyword>
<keyword evidence="1" id="KW-1133">Transmembrane helix</keyword>
<dbReference type="Proteomes" id="UP000053904">
    <property type="component" value="Unassembled WGS sequence"/>
</dbReference>
<evidence type="ECO:0000313" key="3">
    <source>
        <dbReference type="Proteomes" id="UP000053904"/>
    </source>
</evidence>
<name>A0A117M0L2_9BACT</name>
<gene>
    <name evidence="2" type="ORF">XD93_0202</name>
</gene>
<feature type="transmembrane region" description="Helical" evidence="1">
    <location>
        <begin position="178"/>
        <end position="208"/>
    </location>
</feature>
<feature type="transmembrane region" description="Helical" evidence="1">
    <location>
        <begin position="82"/>
        <end position="98"/>
    </location>
</feature>
<feature type="transmembrane region" description="Helical" evidence="1">
    <location>
        <begin position="306"/>
        <end position="324"/>
    </location>
</feature>
<sequence>MVNDETLYFQETYLLSELFRSGKWIGAYGVGLHGFISKIPPALVFLITGPSVAVVTVYHIILTAVIGVLGYRLFSYIFKNKLCGILATAILFTNFHFILSAVTYYREIPSILVILLLLNHVIRKGNKYILSLLFLLLFDVKEYVFFVFALAYVIWLFIESEEDSFFKKSWDVIKKSIIIFLPSIIWTVVMFTTNLIPVNMFLASIIGLKDNAFRYLIQHFETTTSTFNALVGGRNIYQIVIQENWNPVVKGVCAVINVLLSYIGKLLYPRVFSFLSVPKVVILPVVFSTIVTLKKYVKESKKKIKHYAFFSLFIIVWLIVYLLRASHGRYLLPIVPMISVMYVYLLFKQKLSKKQKVGLVIATFLYISAGLLFETTYILPKAILEYSIFAVFTTILFRPKLEILKYLLVGMVSVASLATALLFSYVQGQVYGYLNFGRNRRADRIAELAPDNQKYWTNSYKNLDLISTLNGERYLDPEWKWKLNDIVPIRENLKTLGEKQAYSFPISDFEEFRSSISLYDIDKLILITTEEDSDNFPNQEYLDDFMKVEWLDLDKKVDYTNMTIYIFTVKK</sequence>
<organism evidence="2 3">
    <name type="scientific">candidate division WS6 bacterium 34_10</name>
    <dbReference type="NCBI Taxonomy" id="1641389"/>
    <lineage>
        <taxon>Bacteria</taxon>
        <taxon>Candidatus Dojkabacteria</taxon>
    </lineage>
</organism>
<feature type="transmembrane region" description="Helical" evidence="1">
    <location>
        <begin position="383"/>
        <end position="399"/>
    </location>
</feature>
<dbReference type="EMBL" id="LGGO01000017">
    <property type="protein sequence ID" value="KUK77632.1"/>
    <property type="molecule type" value="Genomic_DNA"/>
</dbReference>